<reference evidence="2" key="1">
    <citation type="journal article" date="2019" name="Curr. Biol.">
        <title>Genome Sequence of Striga asiatica Provides Insight into the Evolution of Plant Parasitism.</title>
        <authorList>
            <person name="Yoshida S."/>
            <person name="Kim S."/>
            <person name="Wafula E.K."/>
            <person name="Tanskanen J."/>
            <person name="Kim Y.M."/>
            <person name="Honaas L."/>
            <person name="Yang Z."/>
            <person name="Spallek T."/>
            <person name="Conn C.E."/>
            <person name="Ichihashi Y."/>
            <person name="Cheong K."/>
            <person name="Cui S."/>
            <person name="Der J.P."/>
            <person name="Gundlach H."/>
            <person name="Jiao Y."/>
            <person name="Hori C."/>
            <person name="Ishida J.K."/>
            <person name="Kasahara H."/>
            <person name="Kiba T."/>
            <person name="Kim M.S."/>
            <person name="Koo N."/>
            <person name="Laohavisit A."/>
            <person name="Lee Y.H."/>
            <person name="Lumba S."/>
            <person name="McCourt P."/>
            <person name="Mortimer J.C."/>
            <person name="Mutuku J.M."/>
            <person name="Nomura T."/>
            <person name="Sasaki-Sekimoto Y."/>
            <person name="Seto Y."/>
            <person name="Wang Y."/>
            <person name="Wakatake T."/>
            <person name="Sakakibara H."/>
            <person name="Demura T."/>
            <person name="Yamaguchi S."/>
            <person name="Yoneyama K."/>
            <person name="Manabe R.I."/>
            <person name="Nelson D.C."/>
            <person name="Schulman A.H."/>
            <person name="Timko M.P."/>
            <person name="dePamphilis C.W."/>
            <person name="Choi D."/>
            <person name="Shirasu K."/>
        </authorList>
    </citation>
    <scope>NUCLEOTIDE SEQUENCE [LARGE SCALE GENOMIC DNA]</scope>
    <source>
        <strain evidence="2">cv. UVA1</strain>
    </source>
</reference>
<sequence>MKVAARARVVQLCTATKEGCKYNGRGALFGLVCLHFAKQSECLVYRATINASSDYSAPQSVNQSIPCHDISFRHFIKHILSLHQAPTFHIEIDQRCTNIHILFKTVPFRLLVDSRAGFEILQSSAGLEDERVGVLGGLDAGAHHLTVQIEGRFERPGPRVGPDQLVPQYGLALLLVSWDRVENSVCELRAVAGN</sequence>
<dbReference type="EMBL" id="BKCP01001558">
    <property type="protein sequence ID" value="GER27090.1"/>
    <property type="molecule type" value="Genomic_DNA"/>
</dbReference>
<dbReference type="OrthoDB" id="10461576at2759"/>
<protein>
    <submittedName>
        <fullName evidence="1">3-bisphosphoglycerate-independent phosphoglycerate mutase</fullName>
    </submittedName>
</protein>
<keyword evidence="2" id="KW-1185">Reference proteome</keyword>
<gene>
    <name evidence="1" type="ORF">STAS_02772</name>
</gene>
<evidence type="ECO:0000313" key="2">
    <source>
        <dbReference type="Proteomes" id="UP000325081"/>
    </source>
</evidence>
<organism evidence="1 2">
    <name type="scientific">Striga asiatica</name>
    <name type="common">Asiatic witchweed</name>
    <name type="synonym">Buchnera asiatica</name>
    <dbReference type="NCBI Taxonomy" id="4170"/>
    <lineage>
        <taxon>Eukaryota</taxon>
        <taxon>Viridiplantae</taxon>
        <taxon>Streptophyta</taxon>
        <taxon>Embryophyta</taxon>
        <taxon>Tracheophyta</taxon>
        <taxon>Spermatophyta</taxon>
        <taxon>Magnoliopsida</taxon>
        <taxon>eudicotyledons</taxon>
        <taxon>Gunneridae</taxon>
        <taxon>Pentapetalae</taxon>
        <taxon>asterids</taxon>
        <taxon>lamiids</taxon>
        <taxon>Lamiales</taxon>
        <taxon>Orobanchaceae</taxon>
        <taxon>Buchnereae</taxon>
        <taxon>Striga</taxon>
    </lineage>
</organism>
<dbReference type="AlphaFoldDB" id="A0A5A7P2X3"/>
<dbReference type="Proteomes" id="UP000325081">
    <property type="component" value="Unassembled WGS sequence"/>
</dbReference>
<comment type="caution">
    <text evidence="1">The sequence shown here is derived from an EMBL/GenBank/DDBJ whole genome shotgun (WGS) entry which is preliminary data.</text>
</comment>
<accession>A0A5A7P2X3</accession>
<name>A0A5A7P2X3_STRAF</name>
<evidence type="ECO:0000313" key="1">
    <source>
        <dbReference type="EMBL" id="GER27090.1"/>
    </source>
</evidence>
<feature type="non-terminal residue" evidence="1">
    <location>
        <position position="194"/>
    </location>
</feature>
<proteinExistence type="predicted"/>